<evidence type="ECO:0000313" key="10">
    <source>
        <dbReference type="Proteomes" id="UP000002668"/>
    </source>
</evidence>
<dbReference type="GO" id="GO:0003677">
    <property type="term" value="F:DNA binding"/>
    <property type="evidence" value="ECO:0007669"/>
    <property type="project" value="UniProtKB-KW"/>
</dbReference>
<evidence type="ECO:0000256" key="3">
    <source>
        <dbReference type="ARBA" id="ARBA00023015"/>
    </source>
</evidence>
<keyword evidence="1" id="KW-0479">Metal-binding</keyword>
<dbReference type="InterPro" id="IPR036864">
    <property type="entry name" value="Zn2-C6_fun-type_DNA-bd_sf"/>
</dbReference>
<dbReference type="SMART" id="SM00066">
    <property type="entry name" value="GAL4"/>
    <property type="match status" value="1"/>
</dbReference>
<dbReference type="PROSITE" id="PS00463">
    <property type="entry name" value="ZN2_CY6_FUNGAL_1"/>
    <property type="match status" value="1"/>
</dbReference>
<feature type="compositionally biased region" description="Polar residues" evidence="7">
    <location>
        <begin position="188"/>
        <end position="197"/>
    </location>
</feature>
<dbReference type="PANTHER" id="PTHR36206">
    <property type="entry name" value="ASPERCRYPTIN BIOSYNTHESIS CLUSTER-SPECIFIC TRANSCRIPTION REGULATOR ATNN-RELATED"/>
    <property type="match status" value="1"/>
</dbReference>
<feature type="compositionally biased region" description="Acidic residues" evidence="7">
    <location>
        <begin position="166"/>
        <end position="187"/>
    </location>
</feature>
<dbReference type="InterPro" id="IPR052360">
    <property type="entry name" value="Transcr_Regulatory_Proteins"/>
</dbReference>
<dbReference type="OMA" id="HARYQMA"/>
<feature type="region of interest" description="Disordered" evidence="7">
    <location>
        <begin position="161"/>
        <end position="197"/>
    </location>
</feature>
<keyword evidence="5" id="KW-0804">Transcription</keyword>
<dbReference type="InterPro" id="IPR001138">
    <property type="entry name" value="Zn2Cys6_DnaBD"/>
</dbReference>
<dbReference type="GeneID" id="13290105"/>
<dbReference type="PROSITE" id="PS50048">
    <property type="entry name" value="ZN2_CY6_FUNGAL_2"/>
    <property type="match status" value="1"/>
</dbReference>
<gene>
    <name evidence="9" type="ORF">LEMA_P109100.1</name>
</gene>
<keyword evidence="4" id="KW-0238">DNA-binding</keyword>
<evidence type="ECO:0000256" key="2">
    <source>
        <dbReference type="ARBA" id="ARBA00022833"/>
    </source>
</evidence>
<reference evidence="10" key="1">
    <citation type="journal article" date="2011" name="Nat. Commun.">
        <title>Effector diversification within compartments of the Leptosphaeria maculans genome affected by Repeat-Induced Point mutations.</title>
        <authorList>
            <person name="Rouxel T."/>
            <person name="Grandaubert J."/>
            <person name="Hane J.K."/>
            <person name="Hoede C."/>
            <person name="van de Wouw A.P."/>
            <person name="Couloux A."/>
            <person name="Dominguez V."/>
            <person name="Anthouard V."/>
            <person name="Bally P."/>
            <person name="Bourras S."/>
            <person name="Cozijnsen A.J."/>
            <person name="Ciuffetti L.M."/>
            <person name="Degrave A."/>
            <person name="Dilmaghani A."/>
            <person name="Duret L."/>
            <person name="Fudal I."/>
            <person name="Goodwin S.B."/>
            <person name="Gout L."/>
            <person name="Glaser N."/>
            <person name="Linglin J."/>
            <person name="Kema G.H.J."/>
            <person name="Lapalu N."/>
            <person name="Lawrence C.B."/>
            <person name="May K."/>
            <person name="Meyer M."/>
            <person name="Ollivier B."/>
            <person name="Poulain J."/>
            <person name="Schoch C.L."/>
            <person name="Simon A."/>
            <person name="Spatafora J.W."/>
            <person name="Stachowiak A."/>
            <person name="Turgeon B.G."/>
            <person name="Tyler B.M."/>
            <person name="Vincent D."/>
            <person name="Weissenbach J."/>
            <person name="Amselem J."/>
            <person name="Quesneville H."/>
            <person name="Oliver R.P."/>
            <person name="Wincker P."/>
            <person name="Balesdent M.-H."/>
            <person name="Howlett B.J."/>
        </authorList>
    </citation>
    <scope>NUCLEOTIDE SEQUENCE [LARGE SCALE GENOMIC DNA]</scope>
    <source>
        <strain evidence="10">JN3 / isolate v23.1.3 / race Av1-4-5-6-7-8</strain>
    </source>
</reference>
<dbReference type="AlphaFoldDB" id="E4ZZ50"/>
<dbReference type="PANTHER" id="PTHR36206:SF4">
    <property type="entry name" value="HYPOTHETICAL CONSERVED PROTEIN (EUROFUNG)-RELATED"/>
    <property type="match status" value="1"/>
</dbReference>
<dbReference type="EMBL" id="FP929129">
    <property type="protein sequence ID" value="CBX96645.1"/>
    <property type="molecule type" value="Genomic_DNA"/>
</dbReference>
<keyword evidence="6" id="KW-0539">Nucleus</keyword>
<dbReference type="Proteomes" id="UP000002668">
    <property type="component" value="Genome"/>
</dbReference>
<dbReference type="GO" id="GO:0000981">
    <property type="term" value="F:DNA-binding transcription factor activity, RNA polymerase II-specific"/>
    <property type="evidence" value="ECO:0007669"/>
    <property type="project" value="InterPro"/>
</dbReference>
<keyword evidence="3" id="KW-0805">Transcription regulation</keyword>
<keyword evidence="2" id="KW-0862">Zinc</keyword>
<dbReference type="InterPro" id="IPR021858">
    <property type="entry name" value="Fun_TF"/>
</dbReference>
<dbReference type="OrthoDB" id="2593732at2759"/>
<name>E4ZZ50_LEPMJ</name>
<keyword evidence="10" id="KW-1185">Reference proteome</keyword>
<evidence type="ECO:0000256" key="1">
    <source>
        <dbReference type="ARBA" id="ARBA00022723"/>
    </source>
</evidence>
<organism evidence="10">
    <name type="scientific">Leptosphaeria maculans (strain JN3 / isolate v23.1.3 / race Av1-4-5-6-7-8)</name>
    <name type="common">Blackleg fungus</name>
    <name type="synonym">Phoma lingam</name>
    <dbReference type="NCBI Taxonomy" id="985895"/>
    <lineage>
        <taxon>Eukaryota</taxon>
        <taxon>Fungi</taxon>
        <taxon>Dikarya</taxon>
        <taxon>Ascomycota</taxon>
        <taxon>Pezizomycotina</taxon>
        <taxon>Dothideomycetes</taxon>
        <taxon>Pleosporomycetidae</taxon>
        <taxon>Pleosporales</taxon>
        <taxon>Pleosporineae</taxon>
        <taxon>Leptosphaeriaceae</taxon>
        <taxon>Plenodomus</taxon>
        <taxon>Plenodomus lingam/Leptosphaeria maculans species complex</taxon>
    </lineage>
</organism>
<evidence type="ECO:0000259" key="8">
    <source>
        <dbReference type="PROSITE" id="PS50048"/>
    </source>
</evidence>
<protein>
    <recommendedName>
        <fullName evidence="8">Zn(2)-C6 fungal-type domain-containing protein</fullName>
    </recommendedName>
</protein>
<dbReference type="SUPFAM" id="SSF57701">
    <property type="entry name" value="Zn2/Cys6 DNA-binding domain"/>
    <property type="match status" value="1"/>
</dbReference>
<dbReference type="GO" id="GO:0008270">
    <property type="term" value="F:zinc ion binding"/>
    <property type="evidence" value="ECO:0007669"/>
    <property type="project" value="InterPro"/>
</dbReference>
<dbReference type="HOGENOM" id="CLU_011409_12_2_1"/>
<evidence type="ECO:0000256" key="6">
    <source>
        <dbReference type="ARBA" id="ARBA00023242"/>
    </source>
</evidence>
<dbReference type="InParanoid" id="E4ZZ50"/>
<evidence type="ECO:0000313" key="9">
    <source>
        <dbReference type="EMBL" id="CBX96645.1"/>
    </source>
</evidence>
<sequence length="766" mass="87551">MSSSESFIDEPKALQRHLEKRLRNFKVMEESKIEELAKILTFCISVMCKHKMRKTKEPMVVKNLKFRWTKGKNHNKIEDSQTSTEPWHSLILVEKLPNISLGCGSILLDQREILLRGPLVKGQMEAIDGFRHDMKRYLCELKEWQMTRESVKQLRTELLDESYAADGEEGSTSDESDDDTDVEDDNQDTPQSRSITATAKHACAKVDGTTRRRTPKVKTGCKTCKIRHVKCDETKPNCNRCSSTGRNCDGYAPIKEDFKIHIWSHAHTPGPYNATRAFADFGDNVRYLEFYHRCARRSLSSHFDNDFWSKIVLQMAHSESAVRHALVALGFLCQSEHGSMKHARAKFAVDEDYRFVLSQYNKAVRALVSRMTDTAHSCEVALVTCLLFVCMEYLRGNYHTAFTHMKNGLGIITERQEENATATKKSLPSTTMIDENTQITKSSRFTDPMPLEYLKRDYIAAPHPVAFHKFPRPTPNSTSVVENTLVPIFIRGIASALTYGVTTTDSLDVLSLMPSLLHQKSFADLNEAHQACYELRNSAILHLRTTSQQSLHRQSPTDEDCQRRDCLLDSHLAWFEKAKELERDAVFSEEKIALSSMKLSHYTTFILTACSLDRCEVKSDIYLEEFKEILHHAKVVMEYRARTTTHGAHFTFEMCIILPLFLVSTRCRCPVTRRTAVAILAQNPPREGLWDAQQHLLVAKRAIDIEERELDPITGWPSERSRLASCVISADMDRAGGFWASFLPARWVGQSDEHGKQRILQEFFHV</sequence>
<evidence type="ECO:0000256" key="4">
    <source>
        <dbReference type="ARBA" id="ARBA00023125"/>
    </source>
</evidence>
<dbReference type="STRING" id="985895.E4ZZ50"/>
<proteinExistence type="predicted"/>
<dbReference type="VEuPathDB" id="FungiDB:LEMA_P109100.1"/>
<dbReference type="CDD" id="cd00067">
    <property type="entry name" value="GAL4"/>
    <property type="match status" value="1"/>
</dbReference>
<dbReference type="Pfam" id="PF00172">
    <property type="entry name" value="Zn_clus"/>
    <property type="match status" value="1"/>
</dbReference>
<dbReference type="Gene3D" id="4.10.240.10">
    <property type="entry name" value="Zn(2)-C6 fungal-type DNA-binding domain"/>
    <property type="match status" value="1"/>
</dbReference>
<dbReference type="eggNOG" id="ENOG502SQ3E">
    <property type="taxonomic scope" value="Eukaryota"/>
</dbReference>
<accession>E4ZZ50</accession>
<evidence type="ECO:0000256" key="7">
    <source>
        <dbReference type="SAM" id="MobiDB-lite"/>
    </source>
</evidence>
<dbReference type="Pfam" id="PF11951">
    <property type="entry name" value="Fungal_trans_2"/>
    <property type="match status" value="1"/>
</dbReference>
<feature type="domain" description="Zn(2)-C6 fungal-type" evidence="8">
    <location>
        <begin position="220"/>
        <end position="248"/>
    </location>
</feature>
<evidence type="ECO:0000256" key="5">
    <source>
        <dbReference type="ARBA" id="ARBA00023163"/>
    </source>
</evidence>